<dbReference type="EMBL" id="MFVU01000033">
    <property type="protein sequence ID" value="OGJ00885.1"/>
    <property type="molecule type" value="Genomic_DNA"/>
</dbReference>
<dbReference type="Proteomes" id="UP000178645">
    <property type="component" value="Unassembled WGS sequence"/>
</dbReference>
<protein>
    <submittedName>
        <fullName evidence="3">Uncharacterized protein</fullName>
    </submittedName>
</protein>
<dbReference type="AlphaFoldDB" id="A0A1F6Y3I1"/>
<sequence>MDEELRMWPQLPPPTPVETTGKETQPLIKKGAWRWMLLTAILLGLLGLVARWARFLLES</sequence>
<gene>
    <name evidence="3" type="ORF">A3G53_02615</name>
</gene>
<evidence type="ECO:0000313" key="3">
    <source>
        <dbReference type="EMBL" id="OGJ00885.1"/>
    </source>
</evidence>
<proteinExistence type="predicted"/>
<comment type="caution">
    <text evidence="3">The sequence shown here is derived from an EMBL/GenBank/DDBJ whole genome shotgun (WGS) entry which is preliminary data.</text>
</comment>
<accession>A0A1F6Y3I1</accession>
<name>A0A1F6Y3I1_9BACT</name>
<evidence type="ECO:0000256" key="1">
    <source>
        <dbReference type="SAM" id="MobiDB-lite"/>
    </source>
</evidence>
<organism evidence="3 4">
    <name type="scientific">Candidatus Nomurabacteria bacterium RIFCSPLOWO2_12_FULL_44_11</name>
    <dbReference type="NCBI Taxonomy" id="1801796"/>
    <lineage>
        <taxon>Bacteria</taxon>
        <taxon>Candidatus Nomuraibacteriota</taxon>
    </lineage>
</organism>
<evidence type="ECO:0000313" key="4">
    <source>
        <dbReference type="Proteomes" id="UP000178645"/>
    </source>
</evidence>
<keyword evidence="2" id="KW-0812">Transmembrane</keyword>
<keyword evidence="2" id="KW-1133">Transmembrane helix</keyword>
<feature type="region of interest" description="Disordered" evidence="1">
    <location>
        <begin position="1"/>
        <end position="23"/>
    </location>
</feature>
<feature type="transmembrane region" description="Helical" evidence="2">
    <location>
        <begin position="32"/>
        <end position="53"/>
    </location>
</feature>
<keyword evidence="2" id="KW-0472">Membrane</keyword>
<reference evidence="3 4" key="1">
    <citation type="journal article" date="2016" name="Nat. Commun.">
        <title>Thousands of microbial genomes shed light on interconnected biogeochemical processes in an aquifer system.</title>
        <authorList>
            <person name="Anantharaman K."/>
            <person name="Brown C.T."/>
            <person name="Hug L.A."/>
            <person name="Sharon I."/>
            <person name="Castelle C.J."/>
            <person name="Probst A.J."/>
            <person name="Thomas B.C."/>
            <person name="Singh A."/>
            <person name="Wilkins M.J."/>
            <person name="Karaoz U."/>
            <person name="Brodie E.L."/>
            <person name="Williams K.H."/>
            <person name="Hubbard S.S."/>
            <person name="Banfield J.F."/>
        </authorList>
    </citation>
    <scope>NUCLEOTIDE SEQUENCE [LARGE SCALE GENOMIC DNA]</scope>
</reference>
<evidence type="ECO:0000256" key="2">
    <source>
        <dbReference type="SAM" id="Phobius"/>
    </source>
</evidence>